<accession>A0A176VSX6</accession>
<evidence type="ECO:0000313" key="2">
    <source>
        <dbReference type="EMBL" id="OAE23442.1"/>
    </source>
</evidence>
<comment type="caution">
    <text evidence="2">The sequence shown here is derived from an EMBL/GenBank/DDBJ whole genome shotgun (WGS) entry which is preliminary data.</text>
</comment>
<dbReference type="AlphaFoldDB" id="A0A176VSX6"/>
<name>A0A176VSX6_MARPO</name>
<evidence type="ECO:0000256" key="1">
    <source>
        <dbReference type="SAM" id="Coils"/>
    </source>
</evidence>
<keyword evidence="1" id="KW-0175">Coiled coil</keyword>
<keyword evidence="3" id="KW-1185">Reference proteome</keyword>
<sequence length="220" mass="24997">MVPLLRYLDHKVRDDTAAEAQREFAKQRAQIEAELYSERIQNSTLTKELLGGSGAAVTAEEATRPSFKESPRICVATKILDSVDESSSEAQEVESVQGTPTGVMCEQVVPLLRYLDCKVAKYADPRYWGSYVELVRNRARIKVTTNPVLISLDRKYRELEEKNDVLHEHLTLSRKLQNAVLQLRDDVVAEAQREFAKIKAELHSERIQNSTLAEELVRQT</sequence>
<dbReference type="Proteomes" id="UP000077202">
    <property type="component" value="Unassembled WGS sequence"/>
</dbReference>
<proteinExistence type="predicted"/>
<gene>
    <name evidence="2" type="ORF">AXG93_961s1420</name>
</gene>
<organism evidence="2 3">
    <name type="scientific">Marchantia polymorpha subsp. ruderalis</name>
    <dbReference type="NCBI Taxonomy" id="1480154"/>
    <lineage>
        <taxon>Eukaryota</taxon>
        <taxon>Viridiplantae</taxon>
        <taxon>Streptophyta</taxon>
        <taxon>Embryophyta</taxon>
        <taxon>Marchantiophyta</taxon>
        <taxon>Marchantiopsida</taxon>
        <taxon>Marchantiidae</taxon>
        <taxon>Marchantiales</taxon>
        <taxon>Marchantiaceae</taxon>
        <taxon>Marchantia</taxon>
    </lineage>
</organism>
<evidence type="ECO:0000313" key="3">
    <source>
        <dbReference type="Proteomes" id="UP000077202"/>
    </source>
</evidence>
<protein>
    <submittedName>
        <fullName evidence="2">Uncharacterized protein</fullName>
    </submittedName>
</protein>
<feature type="coiled-coil region" evidence="1">
    <location>
        <begin position="149"/>
        <end position="208"/>
    </location>
</feature>
<dbReference type="EMBL" id="LVLJ01002841">
    <property type="protein sequence ID" value="OAE23442.1"/>
    <property type="molecule type" value="Genomic_DNA"/>
</dbReference>
<reference evidence="2" key="1">
    <citation type="submission" date="2016-03" db="EMBL/GenBank/DDBJ databases">
        <title>Mechanisms controlling the formation of the plant cell surface in tip-growing cells are functionally conserved among land plants.</title>
        <authorList>
            <person name="Honkanen S."/>
            <person name="Jones V.A."/>
            <person name="Morieri G."/>
            <person name="Champion C."/>
            <person name="Hetherington A.J."/>
            <person name="Kelly S."/>
            <person name="Saint-Marcoux D."/>
            <person name="Proust H."/>
            <person name="Prescott H."/>
            <person name="Dolan L."/>
        </authorList>
    </citation>
    <scope>NUCLEOTIDE SEQUENCE [LARGE SCALE GENOMIC DNA]</scope>
    <source>
        <tissue evidence="2">Whole gametophyte</tissue>
    </source>
</reference>